<proteinExistence type="predicted"/>
<name>A0A395RMN8_9HYPO</name>
<dbReference type="InterPro" id="IPR036770">
    <property type="entry name" value="Ankyrin_rpt-contain_sf"/>
</dbReference>
<gene>
    <name evidence="4" type="ORF">FLONG3_10585</name>
</gene>
<dbReference type="InterPro" id="IPR052391">
    <property type="entry name" value="E3_Ligase-Neurotoxin"/>
</dbReference>
<comment type="caution">
    <text evidence="4">The sequence shown here is derived from an EMBL/GenBank/DDBJ whole genome shotgun (WGS) entry which is preliminary data.</text>
</comment>
<dbReference type="SMART" id="SM00248">
    <property type="entry name" value="ANK"/>
    <property type="match status" value="3"/>
</dbReference>
<feature type="domain" description="Nephrocystin 3-like N-terminal" evidence="3">
    <location>
        <begin position="24"/>
        <end position="85"/>
    </location>
</feature>
<dbReference type="Pfam" id="PF00023">
    <property type="entry name" value="Ank"/>
    <property type="match status" value="1"/>
</dbReference>
<dbReference type="PROSITE" id="PS50088">
    <property type="entry name" value="ANK_REPEAT"/>
    <property type="match status" value="1"/>
</dbReference>
<dbReference type="InterPro" id="IPR056884">
    <property type="entry name" value="NPHP3-like_N"/>
</dbReference>
<evidence type="ECO:0000313" key="5">
    <source>
        <dbReference type="Proteomes" id="UP000266234"/>
    </source>
</evidence>
<keyword evidence="2" id="KW-0040">ANK repeat</keyword>
<dbReference type="PANTHER" id="PTHR24133:SF40">
    <property type="entry name" value="ANKYRIN REPEAT DOMAIN 44"/>
    <property type="match status" value="1"/>
</dbReference>
<organism evidence="4 5">
    <name type="scientific">Fusarium longipes</name>
    <dbReference type="NCBI Taxonomy" id="694270"/>
    <lineage>
        <taxon>Eukaryota</taxon>
        <taxon>Fungi</taxon>
        <taxon>Dikarya</taxon>
        <taxon>Ascomycota</taxon>
        <taxon>Pezizomycotina</taxon>
        <taxon>Sordariomycetes</taxon>
        <taxon>Hypocreomycetidae</taxon>
        <taxon>Hypocreales</taxon>
        <taxon>Nectriaceae</taxon>
        <taxon>Fusarium</taxon>
    </lineage>
</organism>
<dbReference type="InterPro" id="IPR002110">
    <property type="entry name" value="Ankyrin_rpt"/>
</dbReference>
<dbReference type="AlphaFoldDB" id="A0A395RMN8"/>
<dbReference type="EMBL" id="PXOG01000315">
    <property type="protein sequence ID" value="RGP61351.1"/>
    <property type="molecule type" value="Genomic_DNA"/>
</dbReference>
<dbReference type="Gene3D" id="1.25.40.20">
    <property type="entry name" value="Ankyrin repeat-containing domain"/>
    <property type="match status" value="1"/>
</dbReference>
<evidence type="ECO:0000313" key="4">
    <source>
        <dbReference type="EMBL" id="RGP61351.1"/>
    </source>
</evidence>
<feature type="repeat" description="ANK" evidence="2">
    <location>
        <begin position="337"/>
        <end position="366"/>
    </location>
</feature>
<evidence type="ECO:0000256" key="1">
    <source>
        <dbReference type="ARBA" id="ARBA00022737"/>
    </source>
</evidence>
<protein>
    <submittedName>
        <fullName evidence="4">Ankyrin repeat</fullName>
    </submittedName>
</protein>
<sequence>MCQSPRHPTANQKVGRLYCKGRATRHRAFEAGLKAAISGFSAVFTVIDALDECPAFGGERSRLLDFLERTIAAMPGNLCIFCTSRVEPDIDLAIDELLCPPAKAAINLTKDVILSCLQWLAFSRGPLHLGEIAEIFIFHPETTNKIDKERLFQSELVLKYFHGLVTTERISGRWERRPGIYVLVAHITVKEYLVFERIRHSSLLIKHGADVHVQVGHFGSAWQAAAAAPQWSDQGGNETLRLLLDNGVDVNDCRSQWRSALQVALEHTDDDIEDRLHFLSENGADVNIGGGLRAFLLHSACLISLNIRFHETDRGLIYLHKNCANIDVNMTGGIFGTALQAAAYMGKGTAVKLLLKKGANVDIRAGRYRSVPNTAVMEGRWHVGEILLDSGATPDFHQFLEPDEEWLEVVGKENGRSAVERYRKVWE</sequence>
<dbReference type="Pfam" id="PF24883">
    <property type="entry name" value="NPHP3_N"/>
    <property type="match status" value="1"/>
</dbReference>
<accession>A0A395RMN8</accession>
<dbReference type="PANTHER" id="PTHR24133">
    <property type="entry name" value="ANKYRIN DOMAIN-CONTAINING"/>
    <property type="match status" value="1"/>
</dbReference>
<dbReference type="STRING" id="694270.A0A395RMN8"/>
<dbReference type="Proteomes" id="UP000266234">
    <property type="component" value="Unassembled WGS sequence"/>
</dbReference>
<evidence type="ECO:0000256" key="2">
    <source>
        <dbReference type="PROSITE-ProRule" id="PRU00023"/>
    </source>
</evidence>
<evidence type="ECO:0000259" key="3">
    <source>
        <dbReference type="Pfam" id="PF24883"/>
    </source>
</evidence>
<keyword evidence="1" id="KW-0677">Repeat</keyword>
<dbReference type="OrthoDB" id="4772757at2759"/>
<dbReference type="SUPFAM" id="SSF48403">
    <property type="entry name" value="Ankyrin repeat"/>
    <property type="match status" value="1"/>
</dbReference>
<keyword evidence="5" id="KW-1185">Reference proteome</keyword>
<dbReference type="PROSITE" id="PS50297">
    <property type="entry name" value="ANK_REP_REGION"/>
    <property type="match status" value="1"/>
</dbReference>
<reference evidence="4 5" key="1">
    <citation type="journal article" date="2018" name="PLoS Pathog.">
        <title>Evolution of structural diversity of trichothecenes, a family of toxins produced by plant pathogenic and entomopathogenic fungi.</title>
        <authorList>
            <person name="Proctor R.H."/>
            <person name="McCormick S.P."/>
            <person name="Kim H.S."/>
            <person name="Cardoza R.E."/>
            <person name="Stanley A.M."/>
            <person name="Lindo L."/>
            <person name="Kelly A."/>
            <person name="Brown D.W."/>
            <person name="Lee T."/>
            <person name="Vaughan M.M."/>
            <person name="Alexander N.J."/>
            <person name="Busman M."/>
            <person name="Gutierrez S."/>
        </authorList>
    </citation>
    <scope>NUCLEOTIDE SEQUENCE [LARGE SCALE GENOMIC DNA]</scope>
    <source>
        <strain evidence="4 5">NRRL 20695</strain>
    </source>
</reference>